<gene>
    <name evidence="3" type="ORF">S12H4_26965</name>
</gene>
<protein>
    <recommendedName>
        <fullName evidence="4">MOFRL domain-containing protein</fullName>
    </recommendedName>
</protein>
<comment type="caution">
    <text evidence="3">The sequence shown here is derived from an EMBL/GenBank/DDBJ whole genome shotgun (WGS) entry which is preliminary data.</text>
</comment>
<dbReference type="InterPro" id="IPR038614">
    <property type="entry name" value="GK_N_sf"/>
</dbReference>
<dbReference type="Gene3D" id="3.40.1480.10">
    <property type="entry name" value="MOFRL domain"/>
    <property type="match status" value="1"/>
</dbReference>
<feature type="domain" description="MOFRL" evidence="1">
    <location>
        <begin position="190"/>
        <end position="249"/>
    </location>
</feature>
<dbReference type="GO" id="GO:0008887">
    <property type="term" value="F:glycerate kinase activity"/>
    <property type="evidence" value="ECO:0007669"/>
    <property type="project" value="InterPro"/>
</dbReference>
<dbReference type="PANTHER" id="PTHR12227:SF0">
    <property type="entry name" value="GLYCERATE KINASE"/>
    <property type="match status" value="1"/>
</dbReference>
<dbReference type="Pfam" id="PF13660">
    <property type="entry name" value="DUF4147"/>
    <property type="match status" value="1"/>
</dbReference>
<dbReference type="EMBL" id="BARW01015349">
    <property type="protein sequence ID" value="GAI93728.1"/>
    <property type="molecule type" value="Genomic_DNA"/>
</dbReference>
<organism evidence="3">
    <name type="scientific">marine sediment metagenome</name>
    <dbReference type="NCBI Taxonomy" id="412755"/>
    <lineage>
        <taxon>unclassified sequences</taxon>
        <taxon>metagenomes</taxon>
        <taxon>ecological metagenomes</taxon>
    </lineage>
</organism>
<dbReference type="PANTHER" id="PTHR12227">
    <property type="entry name" value="GLYCERATE KINASE"/>
    <property type="match status" value="1"/>
</dbReference>
<dbReference type="AlphaFoldDB" id="X1SL96"/>
<accession>X1SL96</accession>
<evidence type="ECO:0000259" key="1">
    <source>
        <dbReference type="Pfam" id="PF05161"/>
    </source>
</evidence>
<dbReference type="InterPro" id="IPR025286">
    <property type="entry name" value="MOFRL_assoc_dom"/>
</dbReference>
<proteinExistence type="predicted"/>
<dbReference type="SUPFAM" id="SSF82544">
    <property type="entry name" value="GckA/TtuD-like"/>
    <property type="match status" value="1"/>
</dbReference>
<name>X1SL96_9ZZZZ</name>
<sequence>MPLPFHGLTLKDKQETIKVLLSCGANIHEINAIRKHTSMIKGGRLAQAAYPATLVSLILSDVVGDDLDVIASGPTVPDYSTFSRCMEILHKYNILKKIPETVLNHIMTGAAGKVSETPNTDDPAFEKTYNLIIGSNFESLLAARQEAKSLGYKVLVLSSMIEGETRDIAHFHGAIAREIIKTGNPLPPPACILSGGETTVTLKGKGLGGRNQEFALAAAIDIADKNDVVVLSGGTDGNDGPTDAAGAFSD</sequence>
<feature type="non-terminal residue" evidence="3">
    <location>
        <position position="250"/>
    </location>
</feature>
<evidence type="ECO:0008006" key="4">
    <source>
        <dbReference type="Google" id="ProtNLM"/>
    </source>
</evidence>
<evidence type="ECO:0000259" key="2">
    <source>
        <dbReference type="Pfam" id="PF13660"/>
    </source>
</evidence>
<dbReference type="Pfam" id="PF05161">
    <property type="entry name" value="MOFRL"/>
    <property type="match status" value="1"/>
</dbReference>
<dbReference type="InterPro" id="IPR039760">
    <property type="entry name" value="MOFRL_protein"/>
</dbReference>
<dbReference type="InterPro" id="IPR037035">
    <property type="entry name" value="GK-like_C_sf"/>
</dbReference>
<dbReference type="InterPro" id="IPR007835">
    <property type="entry name" value="MOFRL"/>
</dbReference>
<dbReference type="Gene3D" id="3.40.50.10180">
    <property type="entry name" value="Glycerate kinase, MOFRL-like N-terminal domain"/>
    <property type="match status" value="1"/>
</dbReference>
<reference evidence="3" key="1">
    <citation type="journal article" date="2014" name="Front. Microbiol.">
        <title>High frequency of phylogenetically diverse reductive dehalogenase-homologous genes in deep subseafloor sedimentary metagenomes.</title>
        <authorList>
            <person name="Kawai M."/>
            <person name="Futagami T."/>
            <person name="Toyoda A."/>
            <person name="Takaki Y."/>
            <person name="Nishi S."/>
            <person name="Hori S."/>
            <person name="Arai W."/>
            <person name="Tsubouchi T."/>
            <person name="Morono Y."/>
            <person name="Uchiyama I."/>
            <person name="Ito T."/>
            <person name="Fujiyama A."/>
            <person name="Inagaki F."/>
            <person name="Takami H."/>
        </authorList>
    </citation>
    <scope>NUCLEOTIDE SEQUENCE</scope>
    <source>
        <strain evidence="3">Expedition CK06-06</strain>
    </source>
</reference>
<dbReference type="GO" id="GO:0005737">
    <property type="term" value="C:cytoplasm"/>
    <property type="evidence" value="ECO:0007669"/>
    <property type="project" value="TreeGrafter"/>
</dbReference>
<evidence type="ECO:0000313" key="3">
    <source>
        <dbReference type="EMBL" id="GAI93728.1"/>
    </source>
</evidence>
<feature type="domain" description="MOFRL-associated" evidence="2">
    <location>
        <begin position="1"/>
        <end position="106"/>
    </location>
</feature>